<dbReference type="Proteomes" id="UP001147700">
    <property type="component" value="Unassembled WGS sequence"/>
</dbReference>
<evidence type="ECO:0000313" key="2">
    <source>
        <dbReference type="EMBL" id="MDA0136613.1"/>
    </source>
</evidence>
<evidence type="ECO:0000259" key="1">
    <source>
        <dbReference type="Pfam" id="PF10057"/>
    </source>
</evidence>
<protein>
    <submittedName>
        <fullName evidence="2">DUF2294 domain-containing protein</fullName>
    </submittedName>
</protein>
<comment type="caution">
    <text evidence="2">The sequence shown here is derived from an EMBL/GenBank/DDBJ whole genome shotgun (WGS) entry which is preliminary data.</text>
</comment>
<evidence type="ECO:0000313" key="3">
    <source>
        <dbReference type="Proteomes" id="UP001147700"/>
    </source>
</evidence>
<dbReference type="RefSeq" id="WP_202952218.1">
    <property type="nucleotide sequence ID" value="NZ_JAPCID010000005.1"/>
</dbReference>
<gene>
    <name evidence="2" type="ORF">OJ962_03830</name>
</gene>
<dbReference type="EMBL" id="JAPCID010000005">
    <property type="protein sequence ID" value="MDA0136613.1"/>
    <property type="molecule type" value="Genomic_DNA"/>
</dbReference>
<feature type="domain" description="Na+-translocating membrane potential-generating system MpsC" evidence="1">
    <location>
        <begin position="3"/>
        <end position="102"/>
    </location>
</feature>
<reference evidence="2" key="1">
    <citation type="submission" date="2022-10" db="EMBL/GenBank/DDBJ databases">
        <title>The WGS of Solirubrobacter sp. CPCC 204708.</title>
        <authorList>
            <person name="Jiang Z."/>
        </authorList>
    </citation>
    <scope>NUCLEOTIDE SEQUENCE</scope>
    <source>
        <strain evidence="2">CPCC 204708</strain>
    </source>
</reference>
<dbReference type="InterPro" id="IPR018745">
    <property type="entry name" value="MpsC"/>
</dbReference>
<accession>A0ABT4RDK4</accession>
<organism evidence="2 3">
    <name type="scientific">Solirubrobacter deserti</name>
    <dbReference type="NCBI Taxonomy" id="2282478"/>
    <lineage>
        <taxon>Bacteria</taxon>
        <taxon>Bacillati</taxon>
        <taxon>Actinomycetota</taxon>
        <taxon>Thermoleophilia</taxon>
        <taxon>Solirubrobacterales</taxon>
        <taxon>Solirubrobacteraceae</taxon>
        <taxon>Solirubrobacter</taxon>
    </lineage>
</organism>
<name>A0ABT4RDK4_9ACTN</name>
<sequence>MTDAMVALHLRYYNRAPATAKTQMLGDDLLACVLGGIYTDVEKTLIEIGRTGSVHDARGQFQDAMRHKFVEAVEQLTGRAVVTFISNHHVGPDLAVELFWLDGHSSG</sequence>
<dbReference type="Pfam" id="PF10057">
    <property type="entry name" value="MpsC"/>
    <property type="match status" value="1"/>
</dbReference>
<keyword evidence="3" id="KW-1185">Reference proteome</keyword>
<proteinExistence type="predicted"/>